<organism evidence="1 2">
    <name type="scientific">Manihot esculenta</name>
    <name type="common">Cassava</name>
    <name type="synonym">Jatropha manihot</name>
    <dbReference type="NCBI Taxonomy" id="3983"/>
    <lineage>
        <taxon>Eukaryota</taxon>
        <taxon>Viridiplantae</taxon>
        <taxon>Streptophyta</taxon>
        <taxon>Embryophyta</taxon>
        <taxon>Tracheophyta</taxon>
        <taxon>Spermatophyta</taxon>
        <taxon>Magnoliopsida</taxon>
        <taxon>eudicotyledons</taxon>
        <taxon>Gunneridae</taxon>
        <taxon>Pentapetalae</taxon>
        <taxon>rosids</taxon>
        <taxon>fabids</taxon>
        <taxon>Malpighiales</taxon>
        <taxon>Euphorbiaceae</taxon>
        <taxon>Crotonoideae</taxon>
        <taxon>Manihoteae</taxon>
        <taxon>Manihot</taxon>
    </lineage>
</organism>
<comment type="caution">
    <text evidence="1">The sequence shown here is derived from an EMBL/GenBank/DDBJ whole genome shotgun (WGS) entry which is preliminary data.</text>
</comment>
<dbReference type="EMBL" id="CM004401">
    <property type="protein sequence ID" value="KAG8638121.1"/>
    <property type="molecule type" value="Genomic_DNA"/>
</dbReference>
<keyword evidence="2" id="KW-1185">Reference proteome</keyword>
<evidence type="ECO:0000313" key="2">
    <source>
        <dbReference type="Proteomes" id="UP000091857"/>
    </source>
</evidence>
<accession>A0ACB7GDX9</accession>
<protein>
    <submittedName>
        <fullName evidence="1">Uncharacterized protein</fullName>
    </submittedName>
</protein>
<gene>
    <name evidence="1" type="ORF">MANES_15G188200v8</name>
</gene>
<dbReference type="Proteomes" id="UP000091857">
    <property type="component" value="Chromosome 15"/>
</dbReference>
<sequence>MVLWEITLATAYFLGLKRTYRLALRIQRRLVSPRRPKIRQFLHRRTRTVFDAALKVHQNIQKRDIEVGRNLGNWILRWLDRMKPSAQIRSPSPMKPSNGANSNVNMKRQATGPGSIQASRNQDSSRHLFTASRNTWTKTLPTISMMMRPPRPTGTVTQYRHLCIRGPEMASANYIGGVRGFEGVVRMDIMQYLLQK</sequence>
<proteinExistence type="predicted"/>
<evidence type="ECO:0000313" key="1">
    <source>
        <dbReference type="EMBL" id="KAG8638121.1"/>
    </source>
</evidence>
<name>A0ACB7GDX9_MANES</name>
<reference evidence="2" key="1">
    <citation type="journal article" date="2016" name="Nat. Biotechnol.">
        <title>Sequencing wild and cultivated cassava and related species reveals extensive interspecific hybridization and genetic diversity.</title>
        <authorList>
            <person name="Bredeson J.V."/>
            <person name="Lyons J.B."/>
            <person name="Prochnik S.E."/>
            <person name="Wu G.A."/>
            <person name="Ha C.M."/>
            <person name="Edsinger-Gonzales E."/>
            <person name="Grimwood J."/>
            <person name="Schmutz J."/>
            <person name="Rabbi I.Y."/>
            <person name="Egesi C."/>
            <person name="Nauluvula P."/>
            <person name="Lebot V."/>
            <person name="Ndunguru J."/>
            <person name="Mkamilo G."/>
            <person name="Bart R.S."/>
            <person name="Setter T.L."/>
            <person name="Gleadow R.M."/>
            <person name="Kulakow P."/>
            <person name="Ferguson M.E."/>
            <person name="Rounsley S."/>
            <person name="Rokhsar D.S."/>
        </authorList>
    </citation>
    <scope>NUCLEOTIDE SEQUENCE [LARGE SCALE GENOMIC DNA]</scope>
    <source>
        <strain evidence="2">cv. AM560-2</strain>
    </source>
</reference>